<dbReference type="PROSITE" id="PS50943">
    <property type="entry name" value="HTH_CROC1"/>
    <property type="match status" value="1"/>
</dbReference>
<dbReference type="OrthoDB" id="9785973at2"/>
<dbReference type="Gene3D" id="3.30.450.180">
    <property type="match status" value="1"/>
</dbReference>
<dbReference type="Gene3D" id="1.10.260.40">
    <property type="entry name" value="lambda repressor-like DNA-binding domains"/>
    <property type="match status" value="1"/>
</dbReference>
<dbReference type="Pfam" id="PF01381">
    <property type="entry name" value="HTH_3"/>
    <property type="match status" value="1"/>
</dbReference>
<feature type="domain" description="HTH cro/C1-type" evidence="1">
    <location>
        <begin position="11"/>
        <end position="65"/>
    </location>
</feature>
<evidence type="ECO:0000313" key="2">
    <source>
        <dbReference type="EMBL" id="TXL78698.1"/>
    </source>
</evidence>
<dbReference type="RefSeq" id="WP_147846168.1">
    <property type="nucleotide sequence ID" value="NZ_VDUZ01000006.1"/>
</dbReference>
<name>A0A5C8PR71_9HYPH</name>
<dbReference type="EMBL" id="VDUZ01000006">
    <property type="protein sequence ID" value="TXL78698.1"/>
    <property type="molecule type" value="Genomic_DNA"/>
</dbReference>
<dbReference type="SUPFAM" id="SSF47413">
    <property type="entry name" value="lambda repressor-like DNA-binding domains"/>
    <property type="match status" value="1"/>
</dbReference>
<dbReference type="Proteomes" id="UP000321638">
    <property type="component" value="Unassembled WGS sequence"/>
</dbReference>
<dbReference type="CDD" id="cd00093">
    <property type="entry name" value="HTH_XRE"/>
    <property type="match status" value="1"/>
</dbReference>
<gene>
    <name evidence="2" type="ORF">FHP25_06790</name>
</gene>
<dbReference type="AlphaFoldDB" id="A0A5C8PR71"/>
<dbReference type="PANTHER" id="PTHR35010:SF4">
    <property type="entry name" value="BLL5781 PROTEIN"/>
    <property type="match status" value="1"/>
</dbReference>
<evidence type="ECO:0000313" key="3">
    <source>
        <dbReference type="Proteomes" id="UP000321638"/>
    </source>
</evidence>
<accession>A0A5C8PR71</accession>
<dbReference type="InterPro" id="IPR010982">
    <property type="entry name" value="Lambda_DNA-bd_dom_sf"/>
</dbReference>
<sequence length="270" mass="30230">MSSAATFAARLRWWRTHRGWSQLSLAHRAEVSQRHISFLELGRTQPSREMVLRLAAVLEVPLRQQNALLHAAGFAPMWRESGLAESALSIVDRALDHVLRQHEPYPALVVDRQWNVLRENRASRQLTSFLNGTPERAPDPAAPVNLADVLLGPHLLRPLIVNWLDVAHALVQIVHADALSDGSEETAALLARLLRYPDVPKLADIPRLEQPREPILTIEFRKDSIAFKLFTVIATLGTPQDITAQEIRIESFFPADSNTARLLEGWAAEG</sequence>
<organism evidence="2 3">
    <name type="scientific">Vineibacter terrae</name>
    <dbReference type="NCBI Taxonomy" id="2586908"/>
    <lineage>
        <taxon>Bacteria</taxon>
        <taxon>Pseudomonadati</taxon>
        <taxon>Pseudomonadota</taxon>
        <taxon>Alphaproteobacteria</taxon>
        <taxon>Hyphomicrobiales</taxon>
        <taxon>Vineibacter</taxon>
    </lineage>
</organism>
<proteinExistence type="predicted"/>
<dbReference type="Pfam" id="PF17765">
    <property type="entry name" value="MLTR_LBD"/>
    <property type="match status" value="1"/>
</dbReference>
<dbReference type="SMART" id="SM00530">
    <property type="entry name" value="HTH_XRE"/>
    <property type="match status" value="1"/>
</dbReference>
<protein>
    <submittedName>
        <fullName evidence="2">Helix-turn-helix transcriptional regulator</fullName>
    </submittedName>
</protein>
<keyword evidence="3" id="KW-1185">Reference proteome</keyword>
<dbReference type="PANTHER" id="PTHR35010">
    <property type="entry name" value="BLL4672 PROTEIN-RELATED"/>
    <property type="match status" value="1"/>
</dbReference>
<dbReference type="GO" id="GO:0003677">
    <property type="term" value="F:DNA binding"/>
    <property type="evidence" value="ECO:0007669"/>
    <property type="project" value="InterPro"/>
</dbReference>
<dbReference type="InterPro" id="IPR041413">
    <property type="entry name" value="MLTR_LBD"/>
</dbReference>
<comment type="caution">
    <text evidence="2">The sequence shown here is derived from an EMBL/GenBank/DDBJ whole genome shotgun (WGS) entry which is preliminary data.</text>
</comment>
<dbReference type="InterPro" id="IPR001387">
    <property type="entry name" value="Cro/C1-type_HTH"/>
</dbReference>
<reference evidence="2 3" key="1">
    <citation type="submission" date="2019-06" db="EMBL/GenBank/DDBJ databases">
        <title>New taxonomy in bacterial strain CC-CFT640, isolated from vineyard.</title>
        <authorList>
            <person name="Lin S.-Y."/>
            <person name="Tsai C.-F."/>
            <person name="Young C.-C."/>
        </authorList>
    </citation>
    <scope>NUCLEOTIDE SEQUENCE [LARGE SCALE GENOMIC DNA]</scope>
    <source>
        <strain evidence="2 3">CC-CFT640</strain>
    </source>
</reference>
<evidence type="ECO:0000259" key="1">
    <source>
        <dbReference type="PROSITE" id="PS50943"/>
    </source>
</evidence>